<sequence>MAEFEVDMSKVLEFANPGSFYSWLETHHDIEDNVWVKIHKVKSRLPTVTPEQAIEMALCWGWIDGLRKGFDDRSFLQRYSRRRPSSNWSEINARTVRRLVVSGYMRPAGLAAVRRGMERGKWPANVPAISLNLPDAAA</sequence>
<organism evidence="1 2">
    <name type="scientific">Pelagibacterium nitratireducens</name>
    <dbReference type="NCBI Taxonomy" id="1046114"/>
    <lineage>
        <taxon>Bacteria</taxon>
        <taxon>Pseudomonadati</taxon>
        <taxon>Pseudomonadota</taxon>
        <taxon>Alphaproteobacteria</taxon>
        <taxon>Hyphomicrobiales</taxon>
        <taxon>Devosiaceae</taxon>
        <taxon>Pelagibacterium</taxon>
    </lineage>
</organism>
<accession>A0ABZ2IAT9</accession>
<keyword evidence="2" id="KW-1185">Reference proteome</keyword>
<proteinExistence type="predicted"/>
<dbReference type="RefSeq" id="WP_338609962.1">
    <property type="nucleotide sequence ID" value="NZ_CP146275.1"/>
</dbReference>
<reference evidence="1 2" key="1">
    <citation type="submission" date="2024-02" db="EMBL/GenBank/DDBJ databases">
        <title>Complete genome sequence of Pelagibacterium nitratireducens ZH15.</title>
        <authorList>
            <person name="Zhao L.H."/>
        </authorList>
    </citation>
    <scope>NUCLEOTIDE SEQUENCE [LARGE SCALE GENOMIC DNA]</scope>
    <source>
        <strain evidence="1 2">ZH15</strain>
    </source>
</reference>
<name>A0ABZ2IAT9_9HYPH</name>
<dbReference type="Proteomes" id="UP001369958">
    <property type="component" value="Chromosome"/>
</dbReference>
<protein>
    <submittedName>
        <fullName evidence="1">Uncharacterized protein</fullName>
    </submittedName>
</protein>
<evidence type="ECO:0000313" key="1">
    <source>
        <dbReference type="EMBL" id="WWT34192.1"/>
    </source>
</evidence>
<evidence type="ECO:0000313" key="2">
    <source>
        <dbReference type="Proteomes" id="UP001369958"/>
    </source>
</evidence>
<gene>
    <name evidence="1" type="ORF">V6617_06935</name>
</gene>
<dbReference type="EMBL" id="CP146275">
    <property type="protein sequence ID" value="WWT34192.1"/>
    <property type="molecule type" value="Genomic_DNA"/>
</dbReference>